<sequence length="248" mass="28251">MKELQSLSLTRLTNLEFGQHAKSVLNGITTLNNATDEGFTNYLAQLATNIDNYDRAMIQVQKSDETDKIVHADQLRDKAVTALSRYLRVFELSENEDEVLAYKSLNTLLKTYKGIQTWNFEEESNGIDNLVNDLNEGKYLSSVTLLNMTSYVNRVTTRNNDFKTLFAGRTQEVASKEVFDVKKLRNNLKTTYSDLADYVLSMSKSKNTAEFNKALDLINTVRKYYSDLLAKRKATTKNTPETPIPPME</sequence>
<dbReference type="Pfam" id="PF19775">
    <property type="entry name" value="DUF6261"/>
    <property type="match status" value="1"/>
</dbReference>
<dbReference type="InterPro" id="IPR046228">
    <property type="entry name" value="DUF6261"/>
</dbReference>
<dbReference type="EMBL" id="JBHMEY010000044">
    <property type="protein sequence ID" value="MFB9097377.1"/>
    <property type="molecule type" value="Genomic_DNA"/>
</dbReference>
<reference evidence="1 2" key="1">
    <citation type="submission" date="2024-09" db="EMBL/GenBank/DDBJ databases">
        <authorList>
            <person name="Sun Q."/>
            <person name="Mori K."/>
        </authorList>
    </citation>
    <scope>NUCLEOTIDE SEQUENCE [LARGE SCALE GENOMIC DNA]</scope>
    <source>
        <strain evidence="1 2">CECT 7955</strain>
    </source>
</reference>
<gene>
    <name evidence="1" type="ORF">ACFFVF_12690</name>
</gene>
<protein>
    <submittedName>
        <fullName evidence="1">DUF6261 family protein</fullName>
    </submittedName>
</protein>
<organism evidence="1 2">
    <name type="scientific">Flavobacterium jumunjinense</name>
    <dbReference type="NCBI Taxonomy" id="998845"/>
    <lineage>
        <taxon>Bacteria</taxon>
        <taxon>Pseudomonadati</taxon>
        <taxon>Bacteroidota</taxon>
        <taxon>Flavobacteriia</taxon>
        <taxon>Flavobacteriales</taxon>
        <taxon>Flavobacteriaceae</taxon>
        <taxon>Flavobacterium</taxon>
    </lineage>
</organism>
<name>A0ABV5GPR2_9FLAO</name>
<dbReference type="Proteomes" id="UP001589607">
    <property type="component" value="Unassembled WGS sequence"/>
</dbReference>
<accession>A0ABV5GPR2</accession>
<dbReference type="RefSeq" id="WP_236455884.1">
    <property type="nucleotide sequence ID" value="NZ_CBCSGE010000034.1"/>
</dbReference>
<comment type="caution">
    <text evidence="1">The sequence shown here is derived from an EMBL/GenBank/DDBJ whole genome shotgun (WGS) entry which is preliminary data.</text>
</comment>
<proteinExistence type="predicted"/>
<keyword evidence="2" id="KW-1185">Reference proteome</keyword>
<evidence type="ECO:0000313" key="2">
    <source>
        <dbReference type="Proteomes" id="UP001589607"/>
    </source>
</evidence>
<evidence type="ECO:0000313" key="1">
    <source>
        <dbReference type="EMBL" id="MFB9097377.1"/>
    </source>
</evidence>